<accession>A0A8H7AG51</accession>
<feature type="repeat" description="ANK" evidence="3">
    <location>
        <begin position="1017"/>
        <end position="1049"/>
    </location>
</feature>
<comment type="caution">
    <text evidence="6">The sequence shown here is derived from an EMBL/GenBank/DDBJ whole genome shotgun (WGS) entry which is preliminary data.</text>
</comment>
<dbReference type="Proteomes" id="UP000606974">
    <property type="component" value="Unassembled WGS sequence"/>
</dbReference>
<evidence type="ECO:0000259" key="5">
    <source>
        <dbReference type="Pfam" id="PF24883"/>
    </source>
</evidence>
<evidence type="ECO:0000256" key="2">
    <source>
        <dbReference type="ARBA" id="ARBA00023043"/>
    </source>
</evidence>
<evidence type="ECO:0000256" key="1">
    <source>
        <dbReference type="ARBA" id="ARBA00022737"/>
    </source>
</evidence>
<dbReference type="Pfam" id="PF24883">
    <property type="entry name" value="NPHP3_N"/>
    <property type="match status" value="1"/>
</dbReference>
<feature type="repeat" description="ANK" evidence="3">
    <location>
        <begin position="850"/>
        <end position="883"/>
    </location>
</feature>
<keyword evidence="7" id="KW-1185">Reference proteome</keyword>
<keyword evidence="1" id="KW-0677">Repeat</keyword>
<proteinExistence type="predicted"/>
<dbReference type="SUPFAM" id="SSF57850">
    <property type="entry name" value="RING/U-box"/>
    <property type="match status" value="1"/>
</dbReference>
<organism evidence="6 7">
    <name type="scientific">Endocarpon pusillum</name>
    <dbReference type="NCBI Taxonomy" id="364733"/>
    <lineage>
        <taxon>Eukaryota</taxon>
        <taxon>Fungi</taxon>
        <taxon>Dikarya</taxon>
        <taxon>Ascomycota</taxon>
        <taxon>Pezizomycotina</taxon>
        <taxon>Eurotiomycetes</taxon>
        <taxon>Chaetothyriomycetidae</taxon>
        <taxon>Verrucariales</taxon>
        <taxon>Verrucariaceae</taxon>
        <taxon>Endocarpon</taxon>
    </lineage>
</organism>
<feature type="region of interest" description="Disordered" evidence="4">
    <location>
        <begin position="1341"/>
        <end position="1388"/>
    </location>
</feature>
<gene>
    <name evidence="6" type="ORF">GJ744_009201</name>
</gene>
<dbReference type="Pfam" id="PF13857">
    <property type="entry name" value="Ank_5"/>
    <property type="match status" value="1"/>
</dbReference>
<dbReference type="PANTHER" id="PTHR24198">
    <property type="entry name" value="ANKYRIN REPEAT AND PROTEIN KINASE DOMAIN-CONTAINING PROTEIN"/>
    <property type="match status" value="1"/>
</dbReference>
<dbReference type="SMART" id="SM00248">
    <property type="entry name" value="ANK"/>
    <property type="match status" value="13"/>
</dbReference>
<feature type="compositionally biased region" description="Basic and acidic residues" evidence="4">
    <location>
        <begin position="1368"/>
        <end position="1388"/>
    </location>
</feature>
<feature type="repeat" description="ANK" evidence="3">
    <location>
        <begin position="984"/>
        <end position="1016"/>
    </location>
</feature>
<dbReference type="InterPro" id="IPR056884">
    <property type="entry name" value="NPHP3-like_N"/>
</dbReference>
<feature type="domain" description="Nephrocystin 3-like N-terminal" evidence="5">
    <location>
        <begin position="219"/>
        <end position="381"/>
    </location>
</feature>
<feature type="repeat" description="ANK" evidence="3">
    <location>
        <begin position="1148"/>
        <end position="1180"/>
    </location>
</feature>
<dbReference type="PROSITE" id="PS50088">
    <property type="entry name" value="ANK_REPEAT"/>
    <property type="match status" value="8"/>
</dbReference>
<feature type="repeat" description="ANK" evidence="3">
    <location>
        <begin position="742"/>
        <end position="774"/>
    </location>
</feature>
<keyword evidence="2 3" id="KW-0040">ANK repeat</keyword>
<dbReference type="Pfam" id="PF12796">
    <property type="entry name" value="Ank_2"/>
    <property type="match status" value="3"/>
</dbReference>
<dbReference type="PANTHER" id="PTHR24198:SF165">
    <property type="entry name" value="ANKYRIN REPEAT-CONTAINING PROTEIN-RELATED"/>
    <property type="match status" value="1"/>
</dbReference>
<evidence type="ECO:0000256" key="3">
    <source>
        <dbReference type="PROSITE-ProRule" id="PRU00023"/>
    </source>
</evidence>
<protein>
    <recommendedName>
        <fullName evidence="5">Nephrocystin 3-like N-terminal domain-containing protein</fullName>
    </recommendedName>
</protein>
<dbReference type="InterPro" id="IPR036770">
    <property type="entry name" value="Ankyrin_rpt-contain_sf"/>
</dbReference>
<feature type="repeat" description="ANK" evidence="3">
    <location>
        <begin position="918"/>
        <end position="950"/>
    </location>
</feature>
<dbReference type="EMBL" id="JAACFV010000053">
    <property type="protein sequence ID" value="KAF7508488.1"/>
    <property type="molecule type" value="Genomic_DNA"/>
</dbReference>
<dbReference type="Pfam" id="PF00023">
    <property type="entry name" value="Ank"/>
    <property type="match status" value="1"/>
</dbReference>
<evidence type="ECO:0000313" key="6">
    <source>
        <dbReference type="EMBL" id="KAF7508488.1"/>
    </source>
</evidence>
<sequence>MAELGVVASVTGLLSFVITAIEIGKDAKQADEDRKSLLAGLSSLKFLSEVLLHRLEDVSAGESWNKYVRKMQETSGTLEFDDYSVTYKPPPEPKGPLADLYRSVERISTKLNPPHAAHDFKHIDFYRRLLWKWKKADYEHILTNIARAQGQISFILDQDEYELLKSIKSDAAETNSLVREMNQSGNAERERRDKKDIEKWLSPLDFGEEKKLWEDSFPSGQKLLESFEFKQWSQGRSWPLRCYGKAGSGKTVLSSIIANHLKQDPVTPNSVVVCLFFSWSDLQRQVLEHLLGSLLKQLIQQSRSSPISAELRDEWQQAAAEEAKARPAQIMKHLKAQLQRTGRVYLLLDAWDECTPEVQDQMEESLKMLEAENLSLLFTSRPVDDGLPVGKQVTCNVCLQHDLKIYFHCNICNNGDFDVCWKCRQKTPPCNDASHELIEYGNVFVDVDTPRDVLEQYVRLQLEKESGKGSKLHDKRLNARRRGATRLGTYLQNDPDLLESITRAAGEKAEGCFLHAKLFIDALKGMSRKQIDNALESFPINLDDVYKDAIERIQRMHEYDRELGFMVLSLLACARRPLTLLELQGALAVMSRLSQEHDEEDWIYEKDEILKSTAGLIDIDNYEHAVQLSHSSIRHSFVRNGVGGKHFLEAEVDVAMACVTYLNNDAFSGRCSGAVEFEIRRDKYPFIAYASQHWGHHVRKAIDDPQLKTAAVRLLQDPRRVDAFMQAQWLTDDSSGSWDVRKGVHGLHICAKFGLYPLIPALVQKGDDVNVKEEQYGQTPLMYACRDGYIETVQKLLDLDAEVNIISKRGRTALFEAIISNHVEVVNILLGRREGDIDINASIAGQGQRPTRTALLLAVELDHRNIVLRLLQQHGINVNQKDSGGHTALSIAAIRGLTEMVQDLLGTGNIEVDHVEEYGRSALYFAAERGYTDIVRDLLQKHANPDLPDSAGNTALMEAVYQEQIDVVETILGYQPNLQWRNSNGCYLLHLISEKDWPELVRTLVKQGADPNKTDNDGLTPLHYAARIGRDRVVKVLLEEGADGAKKDSSGMTAEQVAAAYGCTEVVKTLRGSDAVPEERIPPIWRLAKEGRTDMIKSAIEVRKEDLAETEPVTKNSALHCAVQNDQVEIVRMLLEDGSMDPNARNRDLSTPLLFAAERDDLAVVEELLKRYADPNLADRYGNTPLYLASKRLIPYEPIQIALVEGGAEIDPQKVDVQDLFFKAVELGKPKATEILLHSGADSWEKNHLGMNARQIAKEGGNNHLIRLLDSRTWSQKSDAWGRETAEMSKQADGQLASPLAEKITKDHIFLPFRAVENLAFEEAVPSLNIDKSLFLAEDSRPEGVSRNNRAVTGQHPDHPLSMCWPETPKREPAGKDSGKDPRIRMLA</sequence>
<name>A0A8H7AG51_9EURO</name>
<feature type="repeat" description="ANK" evidence="3">
    <location>
        <begin position="776"/>
        <end position="808"/>
    </location>
</feature>
<dbReference type="OrthoDB" id="195446at2759"/>
<dbReference type="InterPro" id="IPR027417">
    <property type="entry name" value="P-loop_NTPase"/>
</dbReference>
<dbReference type="Gene3D" id="1.25.40.20">
    <property type="entry name" value="Ankyrin repeat-containing domain"/>
    <property type="match status" value="2"/>
</dbReference>
<dbReference type="SUPFAM" id="SSF48403">
    <property type="entry name" value="Ankyrin repeat"/>
    <property type="match status" value="2"/>
</dbReference>
<reference evidence="6" key="1">
    <citation type="submission" date="2020-02" db="EMBL/GenBank/DDBJ databases">
        <authorList>
            <person name="Palmer J.M."/>
        </authorList>
    </citation>
    <scope>NUCLEOTIDE SEQUENCE</scope>
    <source>
        <strain evidence="6">EPUS1.4</strain>
        <tissue evidence="6">Thallus</tissue>
    </source>
</reference>
<evidence type="ECO:0000256" key="4">
    <source>
        <dbReference type="SAM" id="MobiDB-lite"/>
    </source>
</evidence>
<feature type="repeat" description="ANK" evidence="3">
    <location>
        <begin position="1114"/>
        <end position="1139"/>
    </location>
</feature>
<dbReference type="Gene3D" id="3.40.50.300">
    <property type="entry name" value="P-loop containing nucleotide triphosphate hydrolases"/>
    <property type="match status" value="1"/>
</dbReference>
<dbReference type="InterPro" id="IPR002110">
    <property type="entry name" value="Ankyrin_rpt"/>
</dbReference>
<dbReference type="PROSITE" id="PS50297">
    <property type="entry name" value="ANK_REP_REGION"/>
    <property type="match status" value="5"/>
</dbReference>
<evidence type="ECO:0000313" key="7">
    <source>
        <dbReference type="Proteomes" id="UP000606974"/>
    </source>
</evidence>
<dbReference type="SUPFAM" id="SSF52540">
    <property type="entry name" value="P-loop containing nucleoside triphosphate hydrolases"/>
    <property type="match status" value="1"/>
</dbReference>